<proteinExistence type="predicted"/>
<protein>
    <recommendedName>
        <fullName evidence="4">Secreted protein</fullName>
    </recommendedName>
</protein>
<comment type="caution">
    <text evidence="2">The sequence shown here is derived from an EMBL/GenBank/DDBJ whole genome shotgun (WGS) entry which is preliminary data.</text>
</comment>
<feature type="chain" id="PRO_5046652517" description="Secreted protein" evidence="1">
    <location>
        <begin position="21"/>
        <end position="100"/>
    </location>
</feature>
<accession>A0ABQ3KNV8</accession>
<evidence type="ECO:0000313" key="2">
    <source>
        <dbReference type="EMBL" id="GHG39560.1"/>
    </source>
</evidence>
<reference evidence="3" key="1">
    <citation type="journal article" date="2019" name="Int. J. Syst. Evol. Microbiol.">
        <title>The Global Catalogue of Microorganisms (GCM) 10K type strain sequencing project: providing services to taxonomists for standard genome sequencing and annotation.</title>
        <authorList>
            <consortium name="The Broad Institute Genomics Platform"/>
            <consortium name="The Broad Institute Genome Sequencing Center for Infectious Disease"/>
            <person name="Wu L."/>
            <person name="Ma J."/>
        </authorList>
    </citation>
    <scope>NUCLEOTIDE SEQUENCE [LARGE SCALE GENOMIC DNA]</scope>
    <source>
        <strain evidence="3">CGMCC 4.7680</strain>
    </source>
</reference>
<sequence length="100" mass="9622">MAPRWACWRVGCVAGLGVLAAPVCCRAGRAVALGGPGGRAAEPGVLAGRVCRAGAAAARRCFPGAPAATLAGNAGHGPRASETLAPLVHSGLPCVAVDAA</sequence>
<gene>
    <name evidence="2" type="ORF">GCM10017567_71100</name>
</gene>
<organism evidence="2 3">
    <name type="scientific">Amycolatopsis bullii</name>
    <dbReference type="NCBI Taxonomy" id="941987"/>
    <lineage>
        <taxon>Bacteria</taxon>
        <taxon>Bacillati</taxon>
        <taxon>Actinomycetota</taxon>
        <taxon>Actinomycetes</taxon>
        <taxon>Pseudonocardiales</taxon>
        <taxon>Pseudonocardiaceae</taxon>
        <taxon>Amycolatopsis</taxon>
    </lineage>
</organism>
<keyword evidence="1" id="KW-0732">Signal</keyword>
<dbReference type="Proteomes" id="UP000649955">
    <property type="component" value="Unassembled WGS sequence"/>
</dbReference>
<name>A0ABQ3KNV8_9PSEU</name>
<evidence type="ECO:0008006" key="4">
    <source>
        <dbReference type="Google" id="ProtNLM"/>
    </source>
</evidence>
<keyword evidence="3" id="KW-1185">Reference proteome</keyword>
<dbReference type="EMBL" id="BNAW01000047">
    <property type="protein sequence ID" value="GHG39560.1"/>
    <property type="molecule type" value="Genomic_DNA"/>
</dbReference>
<feature type="signal peptide" evidence="1">
    <location>
        <begin position="1"/>
        <end position="20"/>
    </location>
</feature>
<evidence type="ECO:0000313" key="3">
    <source>
        <dbReference type="Proteomes" id="UP000649955"/>
    </source>
</evidence>
<evidence type="ECO:0000256" key="1">
    <source>
        <dbReference type="SAM" id="SignalP"/>
    </source>
</evidence>